<keyword evidence="2" id="KW-1133">Transmembrane helix</keyword>
<evidence type="ECO:0000256" key="2">
    <source>
        <dbReference type="SAM" id="Phobius"/>
    </source>
</evidence>
<gene>
    <name evidence="6" type="ORF">BP6252_10013</name>
</gene>
<feature type="transmembrane region" description="Helical" evidence="2">
    <location>
        <begin position="337"/>
        <end position="358"/>
    </location>
</feature>
<name>A0A3D8QXH1_9HELO</name>
<comment type="caution">
    <text evidence="6">The sequence shown here is derived from an EMBL/GenBank/DDBJ whole genome shotgun (WGS) entry which is preliminary data.</text>
</comment>
<feature type="domain" description="Protein YTP1-like C-terminal" evidence="5">
    <location>
        <begin position="303"/>
        <end position="596"/>
    </location>
</feature>
<evidence type="ECO:0000256" key="3">
    <source>
        <dbReference type="SAM" id="SignalP"/>
    </source>
</evidence>
<reference evidence="6 7" key="1">
    <citation type="journal article" date="2018" name="IMA Fungus">
        <title>IMA Genome-F 9: Draft genome sequence of Annulohypoxylon stygium, Aspergillus mulundensis, Berkeleyomyces basicola (syn. Thielaviopsis basicola), Ceratocystis smalleyi, two Cercospora beticola strains, Coleophoma cylindrospora, Fusarium fracticaudum, Phialophora cf. hyalina, and Morchella septimelata.</title>
        <authorList>
            <person name="Wingfield B.D."/>
            <person name="Bills G.F."/>
            <person name="Dong Y."/>
            <person name="Huang W."/>
            <person name="Nel W.J."/>
            <person name="Swalarsk-Parry B.S."/>
            <person name="Vaghefi N."/>
            <person name="Wilken P.M."/>
            <person name="An Z."/>
            <person name="de Beer Z.W."/>
            <person name="De Vos L."/>
            <person name="Chen L."/>
            <person name="Duong T.A."/>
            <person name="Gao Y."/>
            <person name="Hammerbacher A."/>
            <person name="Kikkert J.R."/>
            <person name="Li Y."/>
            <person name="Li H."/>
            <person name="Li K."/>
            <person name="Li Q."/>
            <person name="Liu X."/>
            <person name="Ma X."/>
            <person name="Naidoo K."/>
            <person name="Pethybridge S.J."/>
            <person name="Sun J."/>
            <person name="Steenkamp E.T."/>
            <person name="van der Nest M.A."/>
            <person name="van Wyk S."/>
            <person name="Wingfield M.J."/>
            <person name="Xiong C."/>
            <person name="Yue Q."/>
            <person name="Zhang X."/>
        </authorList>
    </citation>
    <scope>NUCLEOTIDE SEQUENCE [LARGE SCALE GENOMIC DNA]</scope>
    <source>
        <strain evidence="6 7">BP6252</strain>
    </source>
</reference>
<keyword evidence="3" id="KW-0732">Signal</keyword>
<evidence type="ECO:0000313" key="6">
    <source>
        <dbReference type="EMBL" id="RDW66378.1"/>
    </source>
</evidence>
<feature type="signal peptide" evidence="3">
    <location>
        <begin position="1"/>
        <end position="21"/>
    </location>
</feature>
<feature type="domain" description="DUF2427" evidence="4">
    <location>
        <begin position="110"/>
        <end position="177"/>
    </location>
</feature>
<sequence length="619" mass="69149">MLFWTCRVLPIILLLLSLGLASEAFTHNHNDDGPMDMRKGEMGRSENSHLTISTALNSTDSGPNSYFRHSEYSRLVWAHIVLMSVGWTFVLPLGISLLKFNTWKCINMNVAIMLSIAKSRLSLPIQLAFLVINGLGALLATIYNTKTPDLYPNNAHHRLGWFLIWTICAHSSMAMIAVYTKRNKISSEMEERAVLIPTSAEVLVDHQPIHNFHDGQIHRFSDNSGLDAERNTESMRSYSLSSTNSVRNRPDPSYPTESNHDHQTLAISKMFLTQKLALLKTSRTQRIFSAVYGTINRLILLFGFVALATGFVTYAGIYRGSHVFSGLAHFIKGGVFFWYGILTLGRWAGCFADLGWAWNIKPSKTLVGHWKVSSPSAEFVESFLIFFYGCTNVFLEHLTAWGRRWSAQDLEHISISIMFFGGGLCGMLVESRKIRGLLNATTTHTRPAHLHNPYSADEKALWQPPKTYRFSMNLLPALIVLLLGVMMSSHHQTSMVSTMLHKQWGTLLVGAALARAVTYMLFYISPPTSLLPSRPPSELITAFCLMAGGLIFMASSVDTVKAIETNDLGAMFVFTMTMGLVTFLMAWIILVIAIKGWAIRRKGNTAFSFLTAAQNENSL</sequence>
<organism evidence="6 7">
    <name type="scientific">Coleophoma cylindrospora</name>
    <dbReference type="NCBI Taxonomy" id="1849047"/>
    <lineage>
        <taxon>Eukaryota</taxon>
        <taxon>Fungi</taxon>
        <taxon>Dikarya</taxon>
        <taxon>Ascomycota</taxon>
        <taxon>Pezizomycotina</taxon>
        <taxon>Leotiomycetes</taxon>
        <taxon>Helotiales</taxon>
        <taxon>Dermateaceae</taxon>
        <taxon>Coleophoma</taxon>
    </lineage>
</organism>
<dbReference type="PANTHER" id="PTHR31685:SF3">
    <property type="entry name" value="INTEGRAL MEMBRANE PROTEIN (AFU_ORTHOLOGUE AFUA_6G12730)"/>
    <property type="match status" value="1"/>
</dbReference>
<feature type="transmembrane region" description="Helical" evidence="2">
    <location>
        <begin position="121"/>
        <end position="142"/>
    </location>
</feature>
<feature type="region of interest" description="Disordered" evidence="1">
    <location>
        <begin position="237"/>
        <end position="259"/>
    </location>
</feature>
<keyword evidence="7" id="KW-1185">Reference proteome</keyword>
<feature type="transmembrane region" description="Helical" evidence="2">
    <location>
        <begin position="76"/>
        <end position="100"/>
    </location>
</feature>
<evidence type="ECO:0000256" key="1">
    <source>
        <dbReference type="SAM" id="MobiDB-lite"/>
    </source>
</evidence>
<keyword evidence="2" id="KW-0812">Transmembrane</keyword>
<feature type="transmembrane region" description="Helical" evidence="2">
    <location>
        <begin position="569"/>
        <end position="594"/>
    </location>
</feature>
<evidence type="ECO:0000259" key="5">
    <source>
        <dbReference type="Pfam" id="PF10355"/>
    </source>
</evidence>
<dbReference type="InterPro" id="IPR018825">
    <property type="entry name" value="DUF2427"/>
</dbReference>
<dbReference type="Proteomes" id="UP000256645">
    <property type="component" value="Unassembled WGS sequence"/>
</dbReference>
<keyword evidence="2" id="KW-0472">Membrane</keyword>
<dbReference type="OrthoDB" id="4005299at2759"/>
<dbReference type="Pfam" id="PF10348">
    <property type="entry name" value="DUF2427"/>
    <property type="match status" value="1"/>
</dbReference>
<evidence type="ECO:0000313" key="7">
    <source>
        <dbReference type="Proteomes" id="UP000256645"/>
    </source>
</evidence>
<evidence type="ECO:0000259" key="4">
    <source>
        <dbReference type="Pfam" id="PF10348"/>
    </source>
</evidence>
<feature type="transmembrane region" description="Helical" evidence="2">
    <location>
        <begin position="162"/>
        <end position="180"/>
    </location>
</feature>
<accession>A0A3D8QXH1</accession>
<feature type="chain" id="PRO_5017691087" description="Integral membrane protein" evidence="3">
    <location>
        <begin position="22"/>
        <end position="619"/>
    </location>
</feature>
<feature type="transmembrane region" description="Helical" evidence="2">
    <location>
        <begin position="536"/>
        <end position="557"/>
    </location>
</feature>
<feature type="transmembrane region" description="Helical" evidence="2">
    <location>
        <begin position="474"/>
        <end position="492"/>
    </location>
</feature>
<dbReference type="InterPro" id="IPR018827">
    <property type="entry name" value="YTP1_C"/>
</dbReference>
<dbReference type="Pfam" id="PF10355">
    <property type="entry name" value="Ytp1"/>
    <property type="match status" value="1"/>
</dbReference>
<dbReference type="AlphaFoldDB" id="A0A3D8QXH1"/>
<proteinExistence type="predicted"/>
<feature type="compositionally biased region" description="Polar residues" evidence="1">
    <location>
        <begin position="237"/>
        <end position="247"/>
    </location>
</feature>
<protein>
    <recommendedName>
        <fullName evidence="8">Integral membrane protein</fullName>
    </recommendedName>
</protein>
<dbReference type="EMBL" id="PDLM01000011">
    <property type="protein sequence ID" value="RDW66378.1"/>
    <property type="molecule type" value="Genomic_DNA"/>
</dbReference>
<feature type="transmembrane region" description="Helical" evidence="2">
    <location>
        <begin position="504"/>
        <end position="524"/>
    </location>
</feature>
<evidence type="ECO:0008006" key="8">
    <source>
        <dbReference type="Google" id="ProtNLM"/>
    </source>
</evidence>
<dbReference type="PANTHER" id="PTHR31685">
    <property type="entry name" value="INTEGRAL MEMBRANE PROTEIN (AFU_ORTHOLOGUE AFUA_6G12730)-RELATED"/>
    <property type="match status" value="1"/>
</dbReference>
<dbReference type="STRING" id="1849047.A0A3D8QXH1"/>
<feature type="transmembrane region" description="Helical" evidence="2">
    <location>
        <begin position="298"/>
        <end position="317"/>
    </location>
</feature>